<keyword evidence="3 8" id="KW-0813">Transport</keyword>
<evidence type="ECO:0000256" key="8">
    <source>
        <dbReference type="RuleBase" id="RU363032"/>
    </source>
</evidence>
<feature type="transmembrane region" description="Helical" evidence="8">
    <location>
        <begin position="131"/>
        <end position="152"/>
    </location>
</feature>
<evidence type="ECO:0000256" key="3">
    <source>
        <dbReference type="ARBA" id="ARBA00022448"/>
    </source>
</evidence>
<keyword evidence="7 8" id="KW-0472">Membrane</keyword>
<feature type="domain" description="ABC transmembrane type-1" evidence="9">
    <location>
        <begin position="17"/>
        <end position="209"/>
    </location>
</feature>
<dbReference type="Pfam" id="PF00528">
    <property type="entry name" value="BPD_transp_1"/>
    <property type="match status" value="1"/>
</dbReference>
<dbReference type="FunFam" id="1.10.3720.10:FF:000110">
    <property type="entry name" value="Amino acid ABC transporter, permease protein"/>
    <property type="match status" value="1"/>
</dbReference>
<comment type="subcellular location">
    <subcellularLocation>
        <location evidence="1">Cell inner membrane</location>
        <topology evidence="1">Multi-pass membrane protein</topology>
    </subcellularLocation>
    <subcellularLocation>
        <location evidence="8">Cell membrane</location>
        <topology evidence="8">Multi-pass membrane protein</topology>
    </subcellularLocation>
</comment>
<dbReference type="InterPro" id="IPR043429">
    <property type="entry name" value="ArtM/GltK/GlnP/TcyL/YhdX-like"/>
</dbReference>
<gene>
    <name evidence="10" type="primary">glnP_1</name>
    <name evidence="10" type="ORF">HPATCC43504_00625</name>
</gene>
<keyword evidence="5 8" id="KW-0812">Transmembrane</keyword>
<feature type="transmembrane region" description="Helical" evidence="8">
    <location>
        <begin position="20"/>
        <end position="44"/>
    </location>
</feature>
<dbReference type="EMBL" id="AP017632">
    <property type="protein sequence ID" value="BBI22560.1"/>
    <property type="molecule type" value="Genomic_DNA"/>
</dbReference>
<evidence type="ECO:0000256" key="2">
    <source>
        <dbReference type="ARBA" id="ARBA00010072"/>
    </source>
</evidence>
<protein>
    <submittedName>
        <fullName evidence="10">Glutamine transport system permease proteinGlnP</fullName>
    </submittedName>
</protein>
<sequence length="223" mass="24752">MGVLLELDNLKRLLEGFEITLLIALSSAVISIIVGILLGSLMAFGSKIMVLACRVYLESIRIIPLLAWLFIVYFGLASWFDLHISAVLASVIVFSLWGGAEMMDLTRGVLTSVSKHQVESALALGMDSKRVIFNIIFPQSFLSLLPSSLNLFTRMIKTTALVSLIGAIDLLKVGQQIIELNLLRMPNASFVVYGVILMFYFSLCYSLSLYSSHLEKKFQHIRG</sequence>
<name>A0AAD1G3M9_HELPX</name>
<reference evidence="10 11" key="1">
    <citation type="submission" date="2016-08" db="EMBL/GenBank/DDBJ databases">
        <title>Whole genome shotgun sequence of Helicobacter pylori strain ATCC43504.</title>
        <authorList>
            <person name="Mimuro H."/>
            <person name="Ogura Y."/>
            <person name="Katsura K."/>
            <person name="Hayashi T."/>
        </authorList>
    </citation>
    <scope>NUCLEOTIDE SEQUENCE [LARGE SCALE GENOMIC DNA]</scope>
    <source>
        <strain evidence="11">ATCC 43504</strain>
    </source>
</reference>
<dbReference type="InterPro" id="IPR035906">
    <property type="entry name" value="MetI-like_sf"/>
</dbReference>
<feature type="transmembrane region" description="Helical" evidence="8">
    <location>
        <begin position="65"/>
        <end position="97"/>
    </location>
</feature>
<dbReference type="PROSITE" id="PS50928">
    <property type="entry name" value="ABC_TM1"/>
    <property type="match status" value="1"/>
</dbReference>
<keyword evidence="4" id="KW-1003">Cell membrane</keyword>
<dbReference type="NCBIfam" id="TIGR01726">
    <property type="entry name" value="HEQRo_perm_3TM"/>
    <property type="match status" value="1"/>
</dbReference>
<dbReference type="PANTHER" id="PTHR30614">
    <property type="entry name" value="MEMBRANE COMPONENT OF AMINO ACID ABC TRANSPORTER"/>
    <property type="match status" value="1"/>
</dbReference>
<evidence type="ECO:0000256" key="5">
    <source>
        <dbReference type="ARBA" id="ARBA00022692"/>
    </source>
</evidence>
<comment type="similarity">
    <text evidence="2">Belongs to the binding-protein-dependent transport system permease family. HisMQ subfamily.</text>
</comment>
<feature type="transmembrane region" description="Helical" evidence="8">
    <location>
        <begin position="190"/>
        <end position="210"/>
    </location>
</feature>
<dbReference type="InterPro" id="IPR010065">
    <property type="entry name" value="AA_ABC_transptr_permease_3TM"/>
</dbReference>
<evidence type="ECO:0000256" key="6">
    <source>
        <dbReference type="ARBA" id="ARBA00022989"/>
    </source>
</evidence>
<evidence type="ECO:0000313" key="10">
    <source>
        <dbReference type="EMBL" id="BBI22560.1"/>
    </source>
</evidence>
<dbReference type="GO" id="GO:0022857">
    <property type="term" value="F:transmembrane transporter activity"/>
    <property type="evidence" value="ECO:0007669"/>
    <property type="project" value="InterPro"/>
</dbReference>
<dbReference type="SUPFAM" id="SSF161098">
    <property type="entry name" value="MetI-like"/>
    <property type="match status" value="1"/>
</dbReference>
<dbReference type="Proteomes" id="UP000289281">
    <property type="component" value="Chromosome"/>
</dbReference>
<keyword evidence="6 8" id="KW-1133">Transmembrane helix</keyword>
<evidence type="ECO:0000256" key="7">
    <source>
        <dbReference type="ARBA" id="ARBA00023136"/>
    </source>
</evidence>
<organism evidence="10 11">
    <name type="scientific">Helicobacter pylori</name>
    <name type="common">Campylobacter pylori</name>
    <dbReference type="NCBI Taxonomy" id="210"/>
    <lineage>
        <taxon>Bacteria</taxon>
        <taxon>Pseudomonadati</taxon>
        <taxon>Campylobacterota</taxon>
        <taxon>Epsilonproteobacteria</taxon>
        <taxon>Campylobacterales</taxon>
        <taxon>Helicobacteraceae</taxon>
        <taxon>Helicobacter</taxon>
    </lineage>
</organism>
<dbReference type="Gene3D" id="1.10.3720.10">
    <property type="entry name" value="MetI-like"/>
    <property type="match status" value="1"/>
</dbReference>
<evidence type="ECO:0000259" key="9">
    <source>
        <dbReference type="PROSITE" id="PS50928"/>
    </source>
</evidence>
<proteinExistence type="inferred from homology"/>
<evidence type="ECO:0000256" key="4">
    <source>
        <dbReference type="ARBA" id="ARBA00022475"/>
    </source>
</evidence>
<dbReference type="AlphaFoldDB" id="A0AAD1G3M9"/>
<dbReference type="CDD" id="cd06261">
    <property type="entry name" value="TM_PBP2"/>
    <property type="match status" value="1"/>
</dbReference>
<accession>A0AAD1G3M9</accession>
<dbReference type="RefSeq" id="WP_108169806.1">
    <property type="nucleotide sequence ID" value="NZ_AP017632.1"/>
</dbReference>
<dbReference type="GO" id="GO:0006865">
    <property type="term" value="P:amino acid transport"/>
    <property type="evidence" value="ECO:0007669"/>
    <property type="project" value="TreeGrafter"/>
</dbReference>
<dbReference type="GO" id="GO:0043190">
    <property type="term" value="C:ATP-binding cassette (ABC) transporter complex"/>
    <property type="evidence" value="ECO:0007669"/>
    <property type="project" value="InterPro"/>
</dbReference>
<evidence type="ECO:0000313" key="11">
    <source>
        <dbReference type="Proteomes" id="UP000289281"/>
    </source>
</evidence>
<dbReference type="PANTHER" id="PTHR30614:SF36">
    <property type="entry name" value="ABC TRANSPORTER MEMBRANE-SPANNING PERMEASE-GLUTAMINE TRANSPORT"/>
    <property type="match status" value="1"/>
</dbReference>
<dbReference type="InterPro" id="IPR000515">
    <property type="entry name" value="MetI-like"/>
</dbReference>
<evidence type="ECO:0000256" key="1">
    <source>
        <dbReference type="ARBA" id="ARBA00004429"/>
    </source>
</evidence>